<name>A0ABX0AKF0_9GAMM</name>
<evidence type="ECO:0000313" key="2">
    <source>
        <dbReference type="Proteomes" id="UP001429354"/>
    </source>
</evidence>
<reference evidence="1 2" key="1">
    <citation type="submission" date="2018-07" db="EMBL/GenBank/DDBJ databases">
        <title>Whole genome Sequencing of Pseudoxanthomonas gei KCTC 32298 (T).</title>
        <authorList>
            <person name="Kumar S."/>
            <person name="Bansal K."/>
            <person name="Kaur A."/>
            <person name="Patil P."/>
            <person name="Sharma S."/>
            <person name="Patil P.B."/>
        </authorList>
    </citation>
    <scope>NUCLEOTIDE SEQUENCE [LARGE SCALE GENOMIC DNA]</scope>
    <source>
        <strain evidence="1 2">KCTC 32298</strain>
    </source>
</reference>
<protein>
    <submittedName>
        <fullName evidence="1">DUF4177 domain-containing protein</fullName>
    </submittedName>
</protein>
<organism evidence="1 2">
    <name type="scientific">Pseudoxanthomonas gei</name>
    <dbReference type="NCBI Taxonomy" id="1383030"/>
    <lineage>
        <taxon>Bacteria</taxon>
        <taxon>Pseudomonadati</taxon>
        <taxon>Pseudomonadota</taxon>
        <taxon>Gammaproteobacteria</taxon>
        <taxon>Lysobacterales</taxon>
        <taxon>Lysobacteraceae</taxon>
        <taxon>Pseudoxanthomonas</taxon>
    </lineage>
</organism>
<dbReference type="Proteomes" id="UP001429354">
    <property type="component" value="Unassembled WGS sequence"/>
</dbReference>
<gene>
    <name evidence="1" type="ORF">DT603_14175</name>
</gene>
<proteinExistence type="predicted"/>
<dbReference type="EMBL" id="QOVG01000010">
    <property type="protein sequence ID" value="NDK39986.1"/>
    <property type="molecule type" value="Genomic_DNA"/>
</dbReference>
<sequence length="59" mass="6747">MSKRWSHKVVEVSFSLFGGKLGERIQMELDKFGALGWELVTVNQTSAADVVRLYFRKEA</sequence>
<dbReference type="Pfam" id="PF13783">
    <property type="entry name" value="DUF4177"/>
    <property type="match status" value="1"/>
</dbReference>
<comment type="caution">
    <text evidence="1">The sequence shown here is derived from an EMBL/GenBank/DDBJ whole genome shotgun (WGS) entry which is preliminary data.</text>
</comment>
<evidence type="ECO:0000313" key="1">
    <source>
        <dbReference type="EMBL" id="NDK39986.1"/>
    </source>
</evidence>
<dbReference type="InterPro" id="IPR025234">
    <property type="entry name" value="YjzH-like"/>
</dbReference>
<accession>A0ABX0AKF0</accession>
<keyword evidence="2" id="KW-1185">Reference proteome</keyword>
<dbReference type="RefSeq" id="WP_162350643.1">
    <property type="nucleotide sequence ID" value="NZ_QOVG01000010.1"/>
</dbReference>